<evidence type="ECO:0000313" key="1">
    <source>
        <dbReference type="EMBL" id="KNC81453.1"/>
    </source>
</evidence>
<accession>A0A0L0FZQ6</accession>
<dbReference type="AlphaFoldDB" id="A0A0L0FZQ6"/>
<gene>
    <name evidence="1" type="ORF">SARC_06222</name>
</gene>
<keyword evidence="2" id="KW-1185">Reference proteome</keyword>
<name>A0A0L0FZQ6_9EUKA</name>
<dbReference type="RefSeq" id="XP_014155355.1">
    <property type="nucleotide sequence ID" value="XM_014299880.1"/>
</dbReference>
<protein>
    <submittedName>
        <fullName evidence="1">Uncharacterized protein</fullName>
    </submittedName>
</protein>
<dbReference type="EMBL" id="KQ242032">
    <property type="protein sequence ID" value="KNC81453.1"/>
    <property type="molecule type" value="Genomic_DNA"/>
</dbReference>
<sequence length="99" mass="10824">MVAANYADRNYTTVTFSPPGIKVSGAKYNFDYSTGTLFNRFFIVKPDKDIVPQIDVQKGTVMDIPCYLNALPCHGLSNTINTLATSCGDPAGRRINETT</sequence>
<proteinExistence type="predicted"/>
<evidence type="ECO:0000313" key="2">
    <source>
        <dbReference type="Proteomes" id="UP000054560"/>
    </source>
</evidence>
<organism evidence="1 2">
    <name type="scientific">Sphaeroforma arctica JP610</name>
    <dbReference type="NCBI Taxonomy" id="667725"/>
    <lineage>
        <taxon>Eukaryota</taxon>
        <taxon>Ichthyosporea</taxon>
        <taxon>Ichthyophonida</taxon>
        <taxon>Sphaeroforma</taxon>
    </lineage>
</organism>
<dbReference type="GeneID" id="25906726"/>
<dbReference type="OrthoDB" id="58570at2759"/>
<reference evidence="1 2" key="1">
    <citation type="submission" date="2011-02" db="EMBL/GenBank/DDBJ databases">
        <title>The Genome Sequence of Sphaeroforma arctica JP610.</title>
        <authorList>
            <consortium name="The Broad Institute Genome Sequencing Platform"/>
            <person name="Russ C."/>
            <person name="Cuomo C."/>
            <person name="Young S.K."/>
            <person name="Zeng Q."/>
            <person name="Gargeya S."/>
            <person name="Alvarado L."/>
            <person name="Berlin A."/>
            <person name="Chapman S.B."/>
            <person name="Chen Z."/>
            <person name="Freedman E."/>
            <person name="Gellesch M."/>
            <person name="Goldberg J."/>
            <person name="Griggs A."/>
            <person name="Gujja S."/>
            <person name="Heilman E."/>
            <person name="Heiman D."/>
            <person name="Howarth C."/>
            <person name="Mehta T."/>
            <person name="Neiman D."/>
            <person name="Pearson M."/>
            <person name="Roberts A."/>
            <person name="Saif S."/>
            <person name="Shea T."/>
            <person name="Shenoy N."/>
            <person name="Sisk P."/>
            <person name="Stolte C."/>
            <person name="Sykes S."/>
            <person name="White J."/>
            <person name="Yandava C."/>
            <person name="Burger G."/>
            <person name="Gray M.W."/>
            <person name="Holland P.W.H."/>
            <person name="King N."/>
            <person name="Lang F.B.F."/>
            <person name="Roger A.J."/>
            <person name="Ruiz-Trillo I."/>
            <person name="Haas B."/>
            <person name="Nusbaum C."/>
            <person name="Birren B."/>
        </authorList>
    </citation>
    <scope>NUCLEOTIDE SEQUENCE [LARGE SCALE GENOMIC DNA]</scope>
    <source>
        <strain evidence="1 2">JP610</strain>
    </source>
</reference>
<dbReference type="Proteomes" id="UP000054560">
    <property type="component" value="Unassembled WGS sequence"/>
</dbReference>